<dbReference type="PANTHER" id="PTHR18640:SF5">
    <property type="entry name" value="SODIUM_BILE ACID COTRANSPORTER 7"/>
    <property type="match status" value="1"/>
</dbReference>
<feature type="transmembrane region" description="Helical" evidence="1">
    <location>
        <begin position="164"/>
        <end position="185"/>
    </location>
</feature>
<dbReference type="KEGG" id="cii:CIMIT_12055"/>
<accession>A0A076NJ80</accession>
<dbReference type="InterPro" id="IPR016833">
    <property type="entry name" value="Put_Na-Bile_cotransptr"/>
</dbReference>
<feature type="transmembrane region" description="Helical" evidence="1">
    <location>
        <begin position="68"/>
        <end position="90"/>
    </location>
</feature>
<feature type="transmembrane region" description="Helical" evidence="1">
    <location>
        <begin position="206"/>
        <end position="223"/>
    </location>
</feature>
<proteinExistence type="predicted"/>
<evidence type="ECO:0000256" key="1">
    <source>
        <dbReference type="SAM" id="Phobius"/>
    </source>
</evidence>
<name>A0A076NJ80_9CORY</name>
<reference evidence="3 5" key="2">
    <citation type="submission" date="2017-06" db="EMBL/GenBank/DDBJ databases">
        <authorList>
            <consortium name="Pathogen Informatics"/>
        </authorList>
    </citation>
    <scope>NUCLEOTIDE SEQUENCE [LARGE SCALE GENOMIC DNA]</scope>
    <source>
        <strain evidence="3 5">NCTC13015</strain>
    </source>
</reference>
<feature type="transmembrane region" description="Helical" evidence="1">
    <location>
        <begin position="229"/>
        <end position="248"/>
    </location>
</feature>
<dbReference type="Pfam" id="PF13593">
    <property type="entry name" value="SBF_like"/>
    <property type="match status" value="1"/>
</dbReference>
<reference evidence="2 4" key="1">
    <citation type="submission" date="2014-08" db="EMBL/GenBank/DDBJ databases">
        <title>Complete genome sequence of Corynebacterium imitans DSM 44264, isolated from a five-month-old boy with suspected pharyngeal diphtheria.</title>
        <authorList>
            <person name="Mollmann S."/>
            <person name="Albersmeier A."/>
            <person name="Ruckert C."/>
            <person name="Tauch A."/>
        </authorList>
    </citation>
    <scope>NUCLEOTIDE SEQUENCE [LARGE SCALE GENOMIC DNA]</scope>
    <source>
        <strain evidence="2 4">DSM 44264</strain>
    </source>
</reference>
<keyword evidence="4" id="KW-1185">Reference proteome</keyword>
<dbReference type="Proteomes" id="UP000215374">
    <property type="component" value="Chromosome 1"/>
</dbReference>
<keyword evidence="1" id="KW-0812">Transmembrane</keyword>
<feature type="transmembrane region" description="Helical" evidence="1">
    <location>
        <begin position="282"/>
        <end position="304"/>
    </location>
</feature>
<sequence>MPSFLKRLDPLVAGIIVAAILAFIVPARGSFADGFAVAVKLAIALLFFLYGARLSTREALHGLTHWRLHASILCCTFLIYPLIGLALRPLTAVISTELYQGILYMTLVPSTVQSSVALTGIARGNISGAVVAASLSSLVGVVATPVLVMLLMGSGEGLLIDASVFLNIAIQLLLPFLLGQIAHNLSARARVVAKSKATKIVDRGSIWMVVYSAFSTGVVAGVWEELPLWEILFLIVFSAALVLVMLWLTRVVPSTLGFNRADTVAIQQCGTQKSLATGLPMASVMFGGATLGALIIPLMVYHMVQLMVCSTYVSRYAGEDYSDAK</sequence>
<evidence type="ECO:0000313" key="2">
    <source>
        <dbReference type="EMBL" id="AIJ34514.1"/>
    </source>
</evidence>
<dbReference type="AlphaFoldDB" id="A0A076NJ80"/>
<dbReference type="PANTHER" id="PTHR18640">
    <property type="entry name" value="SOLUTE CARRIER FAMILY 10 MEMBER 7"/>
    <property type="match status" value="1"/>
</dbReference>
<feature type="transmembrane region" description="Helical" evidence="1">
    <location>
        <begin position="12"/>
        <end position="29"/>
    </location>
</feature>
<organism evidence="2 4">
    <name type="scientific">Corynebacterium imitans</name>
    <dbReference type="NCBI Taxonomy" id="156978"/>
    <lineage>
        <taxon>Bacteria</taxon>
        <taxon>Bacillati</taxon>
        <taxon>Actinomycetota</taxon>
        <taxon>Actinomycetes</taxon>
        <taxon>Mycobacteriales</taxon>
        <taxon>Corynebacteriaceae</taxon>
        <taxon>Corynebacterium</taxon>
    </lineage>
</organism>
<protein>
    <submittedName>
        <fullName evidence="2">Membrane protein</fullName>
    </submittedName>
    <submittedName>
        <fullName evidence="3">Putative secondary Na+/bile acid symporter, bile acid:Na+ symporter (BASS) family</fullName>
    </submittedName>
</protein>
<feature type="transmembrane region" description="Helical" evidence="1">
    <location>
        <begin position="129"/>
        <end position="152"/>
    </location>
</feature>
<dbReference type="GO" id="GO:0005886">
    <property type="term" value="C:plasma membrane"/>
    <property type="evidence" value="ECO:0007669"/>
    <property type="project" value="TreeGrafter"/>
</dbReference>
<gene>
    <name evidence="2" type="ORF">CIMIT_12055</name>
    <name evidence="3" type="ORF">SAMEA4535761_00044</name>
</gene>
<keyword evidence="1" id="KW-0472">Membrane</keyword>
<evidence type="ECO:0000313" key="3">
    <source>
        <dbReference type="EMBL" id="SNV52336.1"/>
    </source>
</evidence>
<dbReference type="EMBL" id="LT906467">
    <property type="protein sequence ID" value="SNV52336.1"/>
    <property type="molecule type" value="Genomic_DNA"/>
</dbReference>
<dbReference type="EMBL" id="CP009211">
    <property type="protein sequence ID" value="AIJ34514.1"/>
    <property type="molecule type" value="Genomic_DNA"/>
</dbReference>
<keyword evidence="1" id="KW-1133">Transmembrane helix</keyword>
<dbReference type="OrthoDB" id="9792271at2"/>
<dbReference type="HOGENOM" id="CLU_039013_1_0_11"/>
<dbReference type="eggNOG" id="COG0385">
    <property type="taxonomic scope" value="Bacteria"/>
</dbReference>
<dbReference type="RefSeq" id="WP_038593425.1">
    <property type="nucleotide sequence ID" value="NZ_CP009211.1"/>
</dbReference>
<evidence type="ECO:0000313" key="5">
    <source>
        <dbReference type="Proteomes" id="UP000215374"/>
    </source>
</evidence>
<dbReference type="Proteomes" id="UP000028780">
    <property type="component" value="Chromosome"/>
</dbReference>
<evidence type="ECO:0000313" key="4">
    <source>
        <dbReference type="Proteomes" id="UP000028780"/>
    </source>
</evidence>
<feature type="transmembrane region" description="Helical" evidence="1">
    <location>
        <begin position="35"/>
        <end position="56"/>
    </location>
</feature>
<dbReference type="InterPro" id="IPR038770">
    <property type="entry name" value="Na+/solute_symporter_sf"/>
</dbReference>
<dbReference type="STRING" id="156978.CIMIT_12055"/>
<dbReference type="Gene3D" id="1.20.1530.20">
    <property type="match status" value="1"/>
</dbReference>
<dbReference type="PIRSF" id="PIRSF026166">
    <property type="entry name" value="UCP026166"/>
    <property type="match status" value="1"/>
</dbReference>
<feature type="transmembrane region" description="Helical" evidence="1">
    <location>
        <begin position="102"/>
        <end position="122"/>
    </location>
</feature>